<organism evidence="1 2">
    <name type="scientific">Gnomoniopsis smithogilvyi</name>
    <dbReference type="NCBI Taxonomy" id="1191159"/>
    <lineage>
        <taxon>Eukaryota</taxon>
        <taxon>Fungi</taxon>
        <taxon>Dikarya</taxon>
        <taxon>Ascomycota</taxon>
        <taxon>Pezizomycotina</taxon>
        <taxon>Sordariomycetes</taxon>
        <taxon>Sordariomycetidae</taxon>
        <taxon>Diaporthales</taxon>
        <taxon>Gnomoniaceae</taxon>
        <taxon>Gnomoniopsis</taxon>
    </lineage>
</organism>
<comment type="caution">
    <text evidence="1">The sequence shown here is derived from an EMBL/GenBank/DDBJ whole genome shotgun (WGS) entry which is preliminary data.</text>
</comment>
<keyword evidence="2" id="KW-1185">Reference proteome</keyword>
<dbReference type="EMBL" id="JAPEVB010000002">
    <property type="protein sequence ID" value="KAJ4393806.1"/>
    <property type="molecule type" value="Genomic_DNA"/>
</dbReference>
<dbReference type="OrthoDB" id="3759773at2759"/>
<dbReference type="AlphaFoldDB" id="A0A9W9CYR3"/>
<proteinExistence type="predicted"/>
<evidence type="ECO:0000313" key="2">
    <source>
        <dbReference type="Proteomes" id="UP001140453"/>
    </source>
</evidence>
<accession>A0A9W9CYR3</accession>
<dbReference type="Proteomes" id="UP001140453">
    <property type="component" value="Unassembled WGS sequence"/>
</dbReference>
<protein>
    <submittedName>
        <fullName evidence="1">Uncharacterized protein</fullName>
    </submittedName>
</protein>
<evidence type="ECO:0000313" key="1">
    <source>
        <dbReference type="EMBL" id="KAJ4393806.1"/>
    </source>
</evidence>
<gene>
    <name evidence="1" type="ORF">N0V93_003021</name>
</gene>
<name>A0A9W9CYR3_9PEZI</name>
<reference evidence="1" key="1">
    <citation type="submission" date="2022-10" db="EMBL/GenBank/DDBJ databases">
        <title>Tapping the CABI collections for fungal endophytes: first genome assemblies for Collariella, Neodidymelliopsis, Ascochyta clinopodiicola, Didymella pomorum, Didymosphaeria variabile, Neocosmospora piperis and Neocucurbitaria cava.</title>
        <authorList>
            <person name="Hill R."/>
        </authorList>
    </citation>
    <scope>NUCLEOTIDE SEQUENCE</scope>
    <source>
        <strain evidence="1">IMI 355082</strain>
    </source>
</reference>
<sequence length="569" mass="65180">MLLSDISQRWNVVDVGHSIDAMFDALSQLEKLINSHQTAFNEAIRPFARNLKVFDLPPELLIMIFTNFRPDTRYCMASSHTELYRDIESIQNVRLTCIRFREASDHLLLRCVDVEILSSSLERLHRISQRYAVSQGVRAVRIDLRFYSRLLARHKSDYINFARDELETAIASLQTTTERIQDDETQGTLKQELLGLIAKGKRISAAWMSYNDTQKLPRRNPKSRAAVRAIISGYEEYHRRYADHALVLERGFAECVAEAVKRMPKACSLFLRGQSVENKKVLVNSYGRRMSVRQVISEIGHFPVQWSINPIEWKIINTRPDEKLPIKLLWQIPIEFHKAGVQLLQLDILAFPGIGITEEVVDLDWKFEDQDHAELKVSAQDLELFKYRGPYAEVEDDLTSFQNFLCALISGPRMKEINICFISCAVRGAEDVLCIMAVPIKLLLSSITAPEAACTLNGGFIVHPQEIQEMLHEMPSWIVFEDLFMQDGNWADVLDILRSRTWDCLEIRRPHGGDCEDMDEDEYADVFDGSENEMGVDMNKASLYICRNESQIFNPLRPAQDEQDGSGGS</sequence>